<evidence type="ECO:0000313" key="1">
    <source>
        <dbReference type="EMBL" id="GAA4617270.1"/>
    </source>
</evidence>
<proteinExistence type="predicted"/>
<organism evidence="1 2">
    <name type="scientific">Actinoallomurus liliacearum</name>
    <dbReference type="NCBI Taxonomy" id="1080073"/>
    <lineage>
        <taxon>Bacteria</taxon>
        <taxon>Bacillati</taxon>
        <taxon>Actinomycetota</taxon>
        <taxon>Actinomycetes</taxon>
        <taxon>Streptosporangiales</taxon>
        <taxon>Thermomonosporaceae</taxon>
        <taxon>Actinoallomurus</taxon>
    </lineage>
</organism>
<dbReference type="EMBL" id="BAABHJ010000039">
    <property type="protein sequence ID" value="GAA4617270.1"/>
    <property type="molecule type" value="Genomic_DNA"/>
</dbReference>
<gene>
    <name evidence="1" type="ORF">GCM10023195_77030</name>
</gene>
<evidence type="ECO:0000313" key="2">
    <source>
        <dbReference type="Proteomes" id="UP001500212"/>
    </source>
</evidence>
<name>A0ABP8TV57_9ACTN</name>
<dbReference type="Proteomes" id="UP001500212">
    <property type="component" value="Unassembled WGS sequence"/>
</dbReference>
<comment type="caution">
    <text evidence="1">The sequence shown here is derived from an EMBL/GenBank/DDBJ whole genome shotgun (WGS) entry which is preliminary data.</text>
</comment>
<keyword evidence="2" id="KW-1185">Reference proteome</keyword>
<protein>
    <submittedName>
        <fullName evidence="1">Uncharacterized protein</fullName>
    </submittedName>
</protein>
<sequence length="102" mass="10877">MWAGTTCADTIAAANAAFITAQAGTELAQMWVGWPPRYPGRQDRMTEPFAIEDLRTRRPIPGLAARAADALLPWSSPTFASFGHGLSAIVAVEVALAPRTQP</sequence>
<reference evidence="2" key="1">
    <citation type="journal article" date="2019" name="Int. J. Syst. Evol. Microbiol.">
        <title>The Global Catalogue of Microorganisms (GCM) 10K type strain sequencing project: providing services to taxonomists for standard genome sequencing and annotation.</title>
        <authorList>
            <consortium name="The Broad Institute Genomics Platform"/>
            <consortium name="The Broad Institute Genome Sequencing Center for Infectious Disease"/>
            <person name="Wu L."/>
            <person name="Ma J."/>
        </authorList>
    </citation>
    <scope>NUCLEOTIDE SEQUENCE [LARGE SCALE GENOMIC DNA]</scope>
    <source>
        <strain evidence="2">JCM 17938</strain>
    </source>
</reference>
<accession>A0ABP8TV57</accession>